<dbReference type="InterPro" id="IPR036873">
    <property type="entry name" value="Rhodanese-like_dom_sf"/>
</dbReference>
<dbReference type="PANTHER" id="PTHR43031:SF16">
    <property type="entry name" value="OXIDOREDUCTASE"/>
    <property type="match status" value="1"/>
</dbReference>
<dbReference type="Proteomes" id="UP000676194">
    <property type="component" value="Chromosome"/>
</dbReference>
<dbReference type="PROSITE" id="PS50206">
    <property type="entry name" value="RHODANESE_3"/>
    <property type="match status" value="1"/>
</dbReference>
<dbReference type="EMBL" id="CP074694">
    <property type="protein sequence ID" value="QVL34745.1"/>
    <property type="molecule type" value="Genomic_DNA"/>
</dbReference>
<feature type="transmembrane region" description="Helical" evidence="1">
    <location>
        <begin position="387"/>
        <end position="404"/>
    </location>
</feature>
<dbReference type="Pfam" id="PF03412">
    <property type="entry name" value="Peptidase_C39"/>
    <property type="match status" value="1"/>
</dbReference>
<evidence type="ECO:0008006" key="6">
    <source>
        <dbReference type="Google" id="ProtNLM"/>
    </source>
</evidence>
<dbReference type="SMART" id="SM00450">
    <property type="entry name" value="RHOD"/>
    <property type="match status" value="1"/>
</dbReference>
<proteinExistence type="predicted"/>
<name>A0A8E6BD61_9BACT</name>
<dbReference type="Gene3D" id="3.90.70.10">
    <property type="entry name" value="Cysteine proteinases"/>
    <property type="match status" value="1"/>
</dbReference>
<evidence type="ECO:0000259" key="2">
    <source>
        <dbReference type="PROSITE" id="PS50206"/>
    </source>
</evidence>
<organism evidence="4 5">
    <name type="scientific">Telmatocola sphagniphila</name>
    <dbReference type="NCBI Taxonomy" id="1123043"/>
    <lineage>
        <taxon>Bacteria</taxon>
        <taxon>Pseudomonadati</taxon>
        <taxon>Planctomycetota</taxon>
        <taxon>Planctomycetia</taxon>
        <taxon>Gemmatales</taxon>
        <taxon>Gemmataceae</taxon>
    </lineage>
</organism>
<feature type="transmembrane region" description="Helical" evidence="1">
    <location>
        <begin position="198"/>
        <end position="214"/>
    </location>
</feature>
<dbReference type="InterPro" id="IPR005074">
    <property type="entry name" value="Peptidase_C39"/>
</dbReference>
<dbReference type="RefSeq" id="WP_213500040.1">
    <property type="nucleotide sequence ID" value="NZ_CP074694.1"/>
</dbReference>
<dbReference type="GO" id="GO:0016020">
    <property type="term" value="C:membrane"/>
    <property type="evidence" value="ECO:0007669"/>
    <property type="project" value="InterPro"/>
</dbReference>
<protein>
    <recommendedName>
        <fullName evidence="6">Rhodanese domain-containing protein</fullName>
    </recommendedName>
</protein>
<evidence type="ECO:0000259" key="3">
    <source>
        <dbReference type="PROSITE" id="PS50990"/>
    </source>
</evidence>
<feature type="transmembrane region" description="Helical" evidence="1">
    <location>
        <begin position="410"/>
        <end position="429"/>
    </location>
</feature>
<dbReference type="SUPFAM" id="SSF52821">
    <property type="entry name" value="Rhodanese/Cell cycle control phosphatase"/>
    <property type="match status" value="1"/>
</dbReference>
<accession>A0A8E6BD61</accession>
<feature type="domain" description="Rhodanese" evidence="2">
    <location>
        <begin position="466"/>
        <end position="558"/>
    </location>
</feature>
<dbReference type="InterPro" id="IPR050229">
    <property type="entry name" value="GlpE_sulfurtransferase"/>
</dbReference>
<evidence type="ECO:0000256" key="1">
    <source>
        <dbReference type="SAM" id="Phobius"/>
    </source>
</evidence>
<dbReference type="KEGG" id="tsph:KIH39_12795"/>
<keyword evidence="5" id="KW-1185">Reference proteome</keyword>
<evidence type="ECO:0000313" key="5">
    <source>
        <dbReference type="Proteomes" id="UP000676194"/>
    </source>
</evidence>
<gene>
    <name evidence="4" type="ORF">KIH39_12795</name>
</gene>
<dbReference type="AlphaFoldDB" id="A0A8E6BD61"/>
<dbReference type="GO" id="GO:0008233">
    <property type="term" value="F:peptidase activity"/>
    <property type="evidence" value="ECO:0007669"/>
    <property type="project" value="InterPro"/>
</dbReference>
<dbReference type="InterPro" id="IPR001763">
    <property type="entry name" value="Rhodanese-like_dom"/>
</dbReference>
<dbReference type="GO" id="GO:0006508">
    <property type="term" value="P:proteolysis"/>
    <property type="evidence" value="ECO:0007669"/>
    <property type="project" value="InterPro"/>
</dbReference>
<reference evidence="4" key="1">
    <citation type="submission" date="2021-05" db="EMBL/GenBank/DDBJ databases">
        <title>Complete genome sequence of the cellulolytic planctomycete Telmatocola sphagniphila SP2T and characterization of the first cellulase from planctomycetes.</title>
        <authorList>
            <person name="Rakitin A.L."/>
            <person name="Beletsky A.V."/>
            <person name="Naumoff D.G."/>
            <person name="Kulichevskaya I.S."/>
            <person name="Mardanov A.V."/>
            <person name="Ravin N.V."/>
            <person name="Dedysh S.N."/>
        </authorList>
    </citation>
    <scope>NUCLEOTIDE SEQUENCE</scope>
    <source>
        <strain evidence="4">SP2T</strain>
    </source>
</reference>
<keyword evidence="1" id="KW-1133">Transmembrane helix</keyword>
<dbReference type="PROSITE" id="PS50990">
    <property type="entry name" value="PEPTIDASE_C39"/>
    <property type="match status" value="1"/>
</dbReference>
<dbReference type="GO" id="GO:0005524">
    <property type="term" value="F:ATP binding"/>
    <property type="evidence" value="ECO:0007669"/>
    <property type="project" value="InterPro"/>
</dbReference>
<dbReference type="PANTHER" id="PTHR43031">
    <property type="entry name" value="FAD-DEPENDENT OXIDOREDUCTASE"/>
    <property type="match status" value="1"/>
</dbReference>
<keyword evidence="1" id="KW-0472">Membrane</keyword>
<evidence type="ECO:0000313" key="4">
    <source>
        <dbReference type="EMBL" id="QVL34745.1"/>
    </source>
</evidence>
<dbReference type="Pfam" id="PF00581">
    <property type="entry name" value="Rhodanese"/>
    <property type="match status" value="1"/>
</dbReference>
<feature type="domain" description="Peptidase C39" evidence="3">
    <location>
        <begin position="243"/>
        <end position="374"/>
    </location>
</feature>
<dbReference type="Gene3D" id="3.40.250.10">
    <property type="entry name" value="Rhodanese-like domain"/>
    <property type="match status" value="1"/>
</dbReference>
<keyword evidence="1" id="KW-0812">Transmembrane</keyword>
<dbReference type="CDD" id="cd00158">
    <property type="entry name" value="RHOD"/>
    <property type="match status" value="1"/>
</dbReference>
<sequence>MVSEETGSELDLIKYSQRGFLDTICFAAARSRLSADISPKEFQTVYADAKQKQGLANKSFEKGELSITVTKAGDIQKIDFAPTAASRNKYAASYTFNTPVSEQSTKSSGIYKMQLIGRDNAIFKNNYSIEVSQYLYDKASIEAVIDSALKCIPIKERIVAKTPIEYEWNGVDAVKSIDLVGINAAEKSRFSNVISNKTFIVSSIAILLVGLIYFKPWKRFSKHKNYLLCVGITLCYGNFCFADDSQIGPYCGLHCVYASAQALNEKIDFETLLSEKFVSSHEGSSTEDLIRAISETTNLKSFDYGQMSIAQLRATQSPVILHTRSPGMANYDHWVTFLGFTESGKVTIYDPPRATMDISTSELLSIWDGSGLIVSRKSFDGSVFNPPMEWIAIVVITMFVFSLLKKILANRFLVIPIATVSIALGWHIFSPVGFWNGKSGIAYITASYFHTTPEEIDFEHFDSIRSNMNVALIDARPSDIYRRKTIPGALNLPINTGYLGMKEILHQISPDKTVIVFCQSENCLWADEIAGLFVPQGYKHVLIYRGGMNDWNHRTSTSGK</sequence>